<protein>
    <recommendedName>
        <fullName evidence="1">Reverse transcriptase domain-containing protein</fullName>
    </recommendedName>
</protein>
<evidence type="ECO:0000313" key="2">
    <source>
        <dbReference type="EMBL" id="GBL75869.1"/>
    </source>
</evidence>
<dbReference type="InterPro" id="IPR043128">
    <property type="entry name" value="Rev_trsase/Diguanyl_cyclase"/>
</dbReference>
<dbReference type="Proteomes" id="UP000499080">
    <property type="component" value="Unassembled WGS sequence"/>
</dbReference>
<organism evidence="2 3">
    <name type="scientific">Araneus ventricosus</name>
    <name type="common">Orbweaver spider</name>
    <name type="synonym">Epeira ventricosa</name>
    <dbReference type="NCBI Taxonomy" id="182803"/>
    <lineage>
        <taxon>Eukaryota</taxon>
        <taxon>Metazoa</taxon>
        <taxon>Ecdysozoa</taxon>
        <taxon>Arthropoda</taxon>
        <taxon>Chelicerata</taxon>
        <taxon>Arachnida</taxon>
        <taxon>Araneae</taxon>
        <taxon>Araneomorphae</taxon>
        <taxon>Entelegynae</taxon>
        <taxon>Araneoidea</taxon>
        <taxon>Araneidae</taxon>
        <taxon>Araneus</taxon>
    </lineage>
</organism>
<accession>A0A4Y2A906</accession>
<dbReference type="EMBL" id="BGPR01000009">
    <property type="protein sequence ID" value="GBL75869.1"/>
    <property type="molecule type" value="Genomic_DNA"/>
</dbReference>
<evidence type="ECO:0000259" key="1">
    <source>
        <dbReference type="PROSITE" id="PS50878"/>
    </source>
</evidence>
<dbReference type="SUPFAM" id="SSF56672">
    <property type="entry name" value="DNA/RNA polymerases"/>
    <property type="match status" value="1"/>
</dbReference>
<reference evidence="2 3" key="1">
    <citation type="journal article" date="2019" name="Sci. Rep.">
        <title>Orb-weaving spider Araneus ventricosus genome elucidates the spidroin gene catalogue.</title>
        <authorList>
            <person name="Kono N."/>
            <person name="Nakamura H."/>
            <person name="Ohtoshi R."/>
            <person name="Moran D.A.P."/>
            <person name="Shinohara A."/>
            <person name="Yoshida Y."/>
            <person name="Fujiwara M."/>
            <person name="Mori M."/>
            <person name="Tomita M."/>
            <person name="Arakawa K."/>
        </authorList>
    </citation>
    <scope>NUCLEOTIDE SEQUENCE [LARGE SCALE GENOMIC DNA]</scope>
</reference>
<dbReference type="InterPro" id="IPR043502">
    <property type="entry name" value="DNA/RNA_pol_sf"/>
</dbReference>
<feature type="domain" description="Reverse transcriptase" evidence="1">
    <location>
        <begin position="1"/>
        <end position="129"/>
    </location>
</feature>
<dbReference type="AlphaFoldDB" id="A0A4Y2A906"/>
<proteinExistence type="predicted"/>
<comment type="caution">
    <text evidence="2">The sequence shown here is derived from an EMBL/GenBank/DDBJ whole genome shotgun (WGS) entry which is preliminary data.</text>
</comment>
<dbReference type="Pfam" id="PF00078">
    <property type="entry name" value="RVT_1"/>
    <property type="match status" value="1"/>
</dbReference>
<dbReference type="GO" id="GO:0071897">
    <property type="term" value="P:DNA biosynthetic process"/>
    <property type="evidence" value="ECO:0007669"/>
    <property type="project" value="UniProtKB-ARBA"/>
</dbReference>
<dbReference type="InterPro" id="IPR000477">
    <property type="entry name" value="RT_dom"/>
</dbReference>
<name>A0A4Y2A906_ARAVE</name>
<keyword evidence="3" id="KW-1185">Reference proteome</keyword>
<dbReference type="PROSITE" id="PS50878">
    <property type="entry name" value="RT_POL"/>
    <property type="match status" value="1"/>
</dbReference>
<sequence length="129" mass="14880">MDWSILFAIFESYDISGFYKNFIFHYLIDRKVVFVDGTVNTERQCFMGCPQGSVVFPGIWNIYINKILELNNEEFFVQAFADDLALVATGRTRKELEDNANRLLALISDKLEELKLNLSVDKCQAIAIR</sequence>
<dbReference type="OrthoDB" id="411871at2759"/>
<dbReference type="Gene3D" id="3.30.70.270">
    <property type="match status" value="1"/>
</dbReference>
<gene>
    <name evidence="2" type="ORF">AVEN_234217_1</name>
</gene>
<evidence type="ECO:0000313" key="3">
    <source>
        <dbReference type="Proteomes" id="UP000499080"/>
    </source>
</evidence>